<evidence type="ECO:0000313" key="6">
    <source>
        <dbReference type="EMBL" id="RUO22421.1"/>
    </source>
</evidence>
<dbReference type="GO" id="GO:0003677">
    <property type="term" value="F:DNA binding"/>
    <property type="evidence" value="ECO:0007669"/>
    <property type="project" value="UniProtKB-KW"/>
</dbReference>
<evidence type="ECO:0000256" key="2">
    <source>
        <dbReference type="ARBA" id="ARBA00022908"/>
    </source>
</evidence>
<dbReference type="InterPro" id="IPR050808">
    <property type="entry name" value="Phage_Integrase"/>
</dbReference>
<dbReference type="InterPro" id="IPR002104">
    <property type="entry name" value="Integrase_catalytic"/>
</dbReference>
<dbReference type="OrthoDB" id="9795573at2"/>
<dbReference type="EMBL" id="PIPJ01000002">
    <property type="protein sequence ID" value="RUO22421.1"/>
    <property type="molecule type" value="Genomic_DNA"/>
</dbReference>
<dbReference type="Gene3D" id="3.30.160.390">
    <property type="entry name" value="Integrase, DNA-binding domain"/>
    <property type="match status" value="1"/>
</dbReference>
<sequence length="433" mass="48732">MPKKAKELTDKQLNAIAKSGKAGLFPVGRVAGLSLQIKPPSAASWILRTVIHDKRRNIGLGGYPEVSLAAAREIASALKSRIKHEAYDPVADRKQLKSAAIKEQAKLITFKQAAREYIEKRSKEFKTEQQLRKLTRIMEEYAYPIMGNMMLTDIDLNVIKRVMNQPTIVRVKVDGDMQSIDSTLWHGKTETANRLRIYLTHIFNAAIASGTYTELNPARWEGGLKTILPEPQKISKTKHHTALPVERMPEFWAKLTQCDGMGAKVLQFGILTASRSSEMRGALWSEIDMANKVWRIPAERMKAGKAHNVPLSDEALALLDSMPKESPYIFPSAKGGQVTDATVGKVAKSMGYEVTVHGFRSTFKDWARQPTEYNHDQYDDDLSELALAHVNNDSTRAAYARNELLNERRPMMQAWAQYCQQRIDNVIEIRGAK</sequence>
<organism evidence="6 7">
    <name type="scientific">Aliidiomarina iranensis</name>
    <dbReference type="NCBI Taxonomy" id="1434071"/>
    <lineage>
        <taxon>Bacteria</taxon>
        <taxon>Pseudomonadati</taxon>
        <taxon>Pseudomonadota</taxon>
        <taxon>Gammaproteobacteria</taxon>
        <taxon>Alteromonadales</taxon>
        <taxon>Idiomarinaceae</taxon>
        <taxon>Aliidiomarina</taxon>
    </lineage>
</organism>
<dbReference type="PANTHER" id="PTHR30629:SF2">
    <property type="entry name" value="PROPHAGE INTEGRASE INTS-RELATED"/>
    <property type="match status" value="1"/>
</dbReference>
<comment type="caution">
    <text evidence="6">The sequence shown here is derived from an EMBL/GenBank/DDBJ whole genome shotgun (WGS) entry which is preliminary data.</text>
</comment>
<keyword evidence="3" id="KW-0238">DNA-binding</keyword>
<dbReference type="PANTHER" id="PTHR30629">
    <property type="entry name" value="PROPHAGE INTEGRASE"/>
    <property type="match status" value="1"/>
</dbReference>
<dbReference type="InterPro" id="IPR038488">
    <property type="entry name" value="Integrase_DNA-bd_sf"/>
</dbReference>
<protein>
    <submittedName>
        <fullName evidence="6">Integrase</fullName>
    </submittedName>
</protein>
<evidence type="ECO:0000259" key="5">
    <source>
        <dbReference type="PROSITE" id="PS51898"/>
    </source>
</evidence>
<dbReference type="SUPFAM" id="SSF56349">
    <property type="entry name" value="DNA breaking-rejoining enzymes"/>
    <property type="match status" value="1"/>
</dbReference>
<proteinExistence type="inferred from homology"/>
<keyword evidence="7" id="KW-1185">Reference proteome</keyword>
<dbReference type="AlphaFoldDB" id="A0A432W0J6"/>
<keyword evidence="4" id="KW-0233">DNA recombination</keyword>
<dbReference type="InterPro" id="IPR010998">
    <property type="entry name" value="Integrase_recombinase_N"/>
</dbReference>
<dbReference type="GO" id="GO:0015074">
    <property type="term" value="P:DNA integration"/>
    <property type="evidence" value="ECO:0007669"/>
    <property type="project" value="UniProtKB-KW"/>
</dbReference>
<gene>
    <name evidence="6" type="ORF">CWE08_04370</name>
</gene>
<dbReference type="GO" id="GO:0006310">
    <property type="term" value="P:DNA recombination"/>
    <property type="evidence" value="ECO:0007669"/>
    <property type="project" value="UniProtKB-KW"/>
</dbReference>
<keyword evidence="2" id="KW-0229">DNA integration</keyword>
<dbReference type="Gene3D" id="1.10.443.10">
    <property type="entry name" value="Intergrase catalytic core"/>
    <property type="match status" value="1"/>
</dbReference>
<dbReference type="RefSeq" id="WP_126765962.1">
    <property type="nucleotide sequence ID" value="NZ_PIPJ01000002.1"/>
</dbReference>
<dbReference type="InterPro" id="IPR025166">
    <property type="entry name" value="Integrase_DNA_bind_dom"/>
</dbReference>
<reference evidence="7" key="1">
    <citation type="journal article" date="2018" name="Front. Microbiol.">
        <title>Genome-Based Analysis Reveals the Taxonomy and Diversity of the Family Idiomarinaceae.</title>
        <authorList>
            <person name="Liu Y."/>
            <person name="Lai Q."/>
            <person name="Shao Z."/>
        </authorList>
    </citation>
    <scope>NUCLEOTIDE SEQUENCE [LARGE SCALE GENOMIC DNA]</scope>
    <source>
        <strain evidence="7">GBPy7</strain>
    </source>
</reference>
<feature type="domain" description="Tyr recombinase" evidence="5">
    <location>
        <begin position="238"/>
        <end position="412"/>
    </location>
</feature>
<evidence type="ECO:0000256" key="4">
    <source>
        <dbReference type="ARBA" id="ARBA00023172"/>
    </source>
</evidence>
<name>A0A432W0J6_9GAMM</name>
<dbReference type="Proteomes" id="UP000288395">
    <property type="component" value="Unassembled WGS sequence"/>
</dbReference>
<dbReference type="PROSITE" id="PS51898">
    <property type="entry name" value="TYR_RECOMBINASE"/>
    <property type="match status" value="1"/>
</dbReference>
<dbReference type="Pfam" id="PF13356">
    <property type="entry name" value="Arm-DNA-bind_3"/>
    <property type="match status" value="1"/>
</dbReference>
<dbReference type="CDD" id="cd00801">
    <property type="entry name" value="INT_P4_C"/>
    <property type="match status" value="1"/>
</dbReference>
<accession>A0A432W0J6</accession>
<evidence type="ECO:0000256" key="3">
    <source>
        <dbReference type="ARBA" id="ARBA00023125"/>
    </source>
</evidence>
<evidence type="ECO:0000256" key="1">
    <source>
        <dbReference type="ARBA" id="ARBA00008857"/>
    </source>
</evidence>
<dbReference type="InterPro" id="IPR011010">
    <property type="entry name" value="DNA_brk_join_enz"/>
</dbReference>
<dbReference type="Gene3D" id="1.10.150.130">
    <property type="match status" value="1"/>
</dbReference>
<dbReference type="Pfam" id="PF22022">
    <property type="entry name" value="Phage_int_M"/>
    <property type="match status" value="1"/>
</dbReference>
<comment type="similarity">
    <text evidence="1">Belongs to the 'phage' integrase family.</text>
</comment>
<dbReference type="Pfam" id="PF00589">
    <property type="entry name" value="Phage_integrase"/>
    <property type="match status" value="1"/>
</dbReference>
<dbReference type="InterPro" id="IPR013762">
    <property type="entry name" value="Integrase-like_cat_sf"/>
</dbReference>
<evidence type="ECO:0000313" key="7">
    <source>
        <dbReference type="Proteomes" id="UP000288395"/>
    </source>
</evidence>
<dbReference type="InterPro" id="IPR053876">
    <property type="entry name" value="Phage_int_M"/>
</dbReference>